<comment type="caution">
    <text evidence="1">The sequence shown here is derived from an EMBL/GenBank/DDBJ whole genome shotgun (WGS) entry which is preliminary data.</text>
</comment>
<dbReference type="EMBL" id="VJMI01012714">
    <property type="protein sequence ID" value="KAF0749489.1"/>
    <property type="molecule type" value="Genomic_DNA"/>
</dbReference>
<sequence>LKGTFRLQLDSGLNPYMKQGVAQSVAIAHNAWGSAVQSRSSGTSMEEILEGMLNIGNVAVTRGSVNVLTGGYAWTITFLNDKEPCVEHDSLTGQCNSPGNVPPLTVFANTLIASNPAITICEASTTNCGVNADGVILRSDLSVFKVTGDPGVEHRFLLDVTCQGATGGSTCAALVGGFVINTPSPALATTLLAGDRFFLVGYSTCVFTVLSITPTFLDVVNQACVPMQTVLTGGPFPLTIVLPWNAQENQVLRVVQAASDTSLETGLWSGGRKISVQKTVIGKYGAVSWLIRFIANPGMTPPGAGNINPLDVQFLTAPVCTCTVTVMETQAGSIPLSGDFTVDYHSVGTDAKRNEHSGNGPRSQVQHPVGIHRMFVVHVRRWMG</sequence>
<dbReference type="AlphaFoldDB" id="A0A6A5AFC8"/>
<proteinExistence type="predicted"/>
<protein>
    <submittedName>
        <fullName evidence="1">Uncharacterized protein</fullName>
    </submittedName>
</protein>
<name>A0A6A5AFC8_APHAT</name>
<evidence type="ECO:0000313" key="2">
    <source>
        <dbReference type="Proteomes" id="UP000469452"/>
    </source>
</evidence>
<dbReference type="Proteomes" id="UP000469452">
    <property type="component" value="Unassembled WGS sequence"/>
</dbReference>
<feature type="non-terminal residue" evidence="1">
    <location>
        <position position="1"/>
    </location>
</feature>
<gene>
    <name evidence="1" type="ORF">AaE_007036</name>
</gene>
<organism evidence="1 2">
    <name type="scientific">Aphanomyces astaci</name>
    <name type="common">Crayfish plague agent</name>
    <dbReference type="NCBI Taxonomy" id="112090"/>
    <lineage>
        <taxon>Eukaryota</taxon>
        <taxon>Sar</taxon>
        <taxon>Stramenopiles</taxon>
        <taxon>Oomycota</taxon>
        <taxon>Saprolegniomycetes</taxon>
        <taxon>Saprolegniales</taxon>
        <taxon>Verrucalvaceae</taxon>
        <taxon>Aphanomyces</taxon>
    </lineage>
</organism>
<evidence type="ECO:0000313" key="1">
    <source>
        <dbReference type="EMBL" id="KAF0749489.1"/>
    </source>
</evidence>
<reference evidence="1 2" key="1">
    <citation type="submission" date="2019-06" db="EMBL/GenBank/DDBJ databases">
        <title>Genomics analysis of Aphanomyces spp. identifies a new class of oomycete effector associated with host adaptation.</title>
        <authorList>
            <person name="Gaulin E."/>
        </authorList>
    </citation>
    <scope>NUCLEOTIDE SEQUENCE [LARGE SCALE GENOMIC DNA]</scope>
    <source>
        <strain evidence="1 2">E</strain>
    </source>
</reference>
<accession>A0A6A5AFC8</accession>